<organism evidence="3 4">
    <name type="scientific">Pseudoxanthomonas putridarboris</name>
    <dbReference type="NCBI Taxonomy" id="752605"/>
    <lineage>
        <taxon>Bacteria</taxon>
        <taxon>Pseudomonadati</taxon>
        <taxon>Pseudomonadota</taxon>
        <taxon>Gammaproteobacteria</taxon>
        <taxon>Lysobacterales</taxon>
        <taxon>Lysobacteraceae</taxon>
        <taxon>Pseudoxanthomonas</taxon>
    </lineage>
</organism>
<dbReference type="InterPro" id="IPR051532">
    <property type="entry name" value="Ester_Hydrolysis_Enzymes"/>
</dbReference>
<comment type="caution">
    <text evidence="3">The sequence shown here is derived from an EMBL/GenBank/DDBJ whole genome shotgun (WGS) entry which is preliminary data.</text>
</comment>
<evidence type="ECO:0000313" key="4">
    <source>
        <dbReference type="Proteomes" id="UP001459204"/>
    </source>
</evidence>
<feature type="signal peptide" evidence="1">
    <location>
        <begin position="1"/>
        <end position="31"/>
    </location>
</feature>
<dbReference type="GO" id="GO:0016787">
    <property type="term" value="F:hydrolase activity"/>
    <property type="evidence" value="ECO:0007669"/>
    <property type="project" value="UniProtKB-KW"/>
</dbReference>
<keyword evidence="3" id="KW-0378">Hydrolase</keyword>
<proteinExistence type="predicted"/>
<dbReference type="Proteomes" id="UP001459204">
    <property type="component" value="Unassembled WGS sequence"/>
</dbReference>
<dbReference type="InterPro" id="IPR013830">
    <property type="entry name" value="SGNH_hydro"/>
</dbReference>
<feature type="chain" id="PRO_5045766681" evidence="1">
    <location>
        <begin position="32"/>
        <end position="240"/>
    </location>
</feature>
<evidence type="ECO:0000256" key="1">
    <source>
        <dbReference type="SAM" id="SignalP"/>
    </source>
</evidence>
<dbReference type="CDD" id="cd04502">
    <property type="entry name" value="SGNH_hydrolase_like_7"/>
    <property type="match status" value="1"/>
</dbReference>
<dbReference type="Gene3D" id="3.40.50.1110">
    <property type="entry name" value="SGNH hydrolase"/>
    <property type="match status" value="1"/>
</dbReference>
<accession>A0ABU9J2X8</accession>
<evidence type="ECO:0000259" key="2">
    <source>
        <dbReference type="Pfam" id="PF13472"/>
    </source>
</evidence>
<dbReference type="EMBL" id="JBBWWT010000007">
    <property type="protein sequence ID" value="MEL1265584.1"/>
    <property type="molecule type" value="Genomic_DNA"/>
</dbReference>
<sequence length="240" mass="26683">MSPGRWNVRWNALSSLALALLLAACTSAPPAATAPAAPPQVPEQVSSTNWEQDMQQFEAADAQSPPPRGAVLFIGSSSIRFWEALAQDFPGVPVINRGFGGSELRDSTWYADRIIVPYAPRQILLYAGDNDLNAGRSPRQLRDDFRAFVERVRRDLPDVRTAYISTKPSPSRAHLLPAQREANALVQAEAQRLGVDYIDIFTPMLDASGQPNEALFIEDRLHMNRAGYEIWQRVIAPYIR</sequence>
<keyword evidence="1" id="KW-0732">Signal</keyword>
<dbReference type="RefSeq" id="WP_341726755.1">
    <property type="nucleotide sequence ID" value="NZ_JBBWWT010000007.1"/>
</dbReference>
<gene>
    <name evidence="3" type="ORF">AAD027_14580</name>
</gene>
<reference evidence="3 4" key="1">
    <citation type="submission" date="2024-04" db="EMBL/GenBank/DDBJ databases">
        <title>Draft genome sequence of Pseudoxanthomonas putridarboris WD12.</title>
        <authorList>
            <person name="Oh J."/>
        </authorList>
    </citation>
    <scope>NUCLEOTIDE SEQUENCE [LARGE SCALE GENOMIC DNA]</scope>
    <source>
        <strain evidence="3 4">WD12</strain>
    </source>
</reference>
<dbReference type="PANTHER" id="PTHR30383">
    <property type="entry name" value="THIOESTERASE 1/PROTEASE 1/LYSOPHOSPHOLIPASE L1"/>
    <property type="match status" value="1"/>
</dbReference>
<dbReference type="SUPFAM" id="SSF52266">
    <property type="entry name" value="SGNH hydrolase"/>
    <property type="match status" value="1"/>
</dbReference>
<dbReference type="InterPro" id="IPR036514">
    <property type="entry name" value="SGNH_hydro_sf"/>
</dbReference>
<dbReference type="PROSITE" id="PS51257">
    <property type="entry name" value="PROKAR_LIPOPROTEIN"/>
    <property type="match status" value="1"/>
</dbReference>
<dbReference type="Pfam" id="PF13472">
    <property type="entry name" value="Lipase_GDSL_2"/>
    <property type="match status" value="1"/>
</dbReference>
<feature type="domain" description="SGNH hydrolase-type esterase" evidence="2">
    <location>
        <begin position="82"/>
        <end position="230"/>
    </location>
</feature>
<keyword evidence="4" id="KW-1185">Reference proteome</keyword>
<protein>
    <submittedName>
        <fullName evidence="3">SGNH/GDSL hydrolase family protein</fullName>
    </submittedName>
</protein>
<dbReference type="PANTHER" id="PTHR30383:SF5">
    <property type="entry name" value="SGNH HYDROLASE-TYPE ESTERASE DOMAIN-CONTAINING PROTEIN"/>
    <property type="match status" value="1"/>
</dbReference>
<name>A0ABU9J2X8_9GAMM</name>
<evidence type="ECO:0000313" key="3">
    <source>
        <dbReference type="EMBL" id="MEL1265584.1"/>
    </source>
</evidence>